<evidence type="ECO:0000256" key="2">
    <source>
        <dbReference type="ARBA" id="ARBA00005583"/>
    </source>
</evidence>
<evidence type="ECO:0000256" key="1">
    <source>
        <dbReference type="ARBA" id="ARBA00004141"/>
    </source>
</evidence>
<protein>
    <recommendedName>
        <fullName evidence="12 13">Phospho-N-acetylmuramoyl-pentapeptide-transferase</fullName>
        <ecNumber evidence="12 13">2.7.8.13</ecNumber>
    </recommendedName>
    <alternativeName>
        <fullName evidence="12">UDP-MurNAc-pentapeptide phosphotransferase</fullName>
    </alternativeName>
</protein>
<keyword evidence="4 12" id="KW-0808">Transferase</keyword>
<feature type="transmembrane region" description="Helical" evidence="12">
    <location>
        <begin position="172"/>
        <end position="193"/>
    </location>
</feature>
<evidence type="ECO:0000256" key="12">
    <source>
        <dbReference type="HAMAP-Rule" id="MF_00038"/>
    </source>
</evidence>
<dbReference type="GO" id="GO:0016740">
    <property type="term" value="F:transferase activity"/>
    <property type="evidence" value="ECO:0007669"/>
    <property type="project" value="UniProtKB-KW"/>
</dbReference>
<keyword evidence="12" id="KW-0479">Metal-binding</keyword>
<reference evidence="14 15" key="1">
    <citation type="submission" date="2023-07" db="EMBL/GenBank/DDBJ databases">
        <title>Sorghum-associated microbial communities from plants grown in Nebraska, USA.</title>
        <authorList>
            <person name="Schachtman D."/>
        </authorList>
    </citation>
    <scope>NUCLEOTIDE SEQUENCE [LARGE SCALE GENOMIC DNA]</scope>
    <source>
        <strain evidence="14 15">BE190</strain>
    </source>
</reference>
<keyword evidence="10 12" id="KW-0131">Cell cycle</keyword>
<keyword evidence="9 12" id="KW-0472">Membrane</keyword>
<keyword evidence="12" id="KW-0460">Magnesium</keyword>
<gene>
    <name evidence="12" type="primary">mraY</name>
    <name evidence="14" type="ORF">J2X05_003757</name>
</gene>
<dbReference type="HAMAP" id="MF_00038">
    <property type="entry name" value="MraY"/>
    <property type="match status" value="1"/>
</dbReference>
<dbReference type="EMBL" id="JAVDVX010000007">
    <property type="protein sequence ID" value="MDR7091722.1"/>
    <property type="molecule type" value="Genomic_DNA"/>
</dbReference>
<evidence type="ECO:0000256" key="10">
    <source>
        <dbReference type="ARBA" id="ARBA00023306"/>
    </source>
</evidence>
<dbReference type="NCBIfam" id="TIGR00445">
    <property type="entry name" value="mraY"/>
    <property type="match status" value="1"/>
</dbReference>
<keyword evidence="11 12" id="KW-0961">Cell wall biogenesis/degradation</keyword>
<comment type="similarity">
    <text evidence="2 12">Belongs to the glycosyltransferase 4 family. MraY subfamily.</text>
</comment>
<dbReference type="InterPro" id="IPR018480">
    <property type="entry name" value="PNAcMuramoyl-5peptid_Trfase_CS"/>
</dbReference>
<dbReference type="PROSITE" id="PS01347">
    <property type="entry name" value="MRAY_1"/>
    <property type="match status" value="1"/>
</dbReference>
<comment type="function">
    <text evidence="12">Catalyzes the initial step of the lipid cycle reactions in the biosynthesis of the cell wall peptidoglycan: transfers peptidoglycan precursor phospho-MurNAc-pentapeptide from UDP-MurNAc-pentapeptide onto the lipid carrier undecaprenyl phosphate, yielding undecaprenyl-pyrophosphoryl-MurNAc-pentapeptide, known as lipid I.</text>
</comment>
<dbReference type="Proteomes" id="UP001253595">
    <property type="component" value="Unassembled WGS sequence"/>
</dbReference>
<feature type="transmembrane region" description="Helical" evidence="12">
    <location>
        <begin position="134"/>
        <end position="152"/>
    </location>
</feature>
<evidence type="ECO:0000256" key="9">
    <source>
        <dbReference type="ARBA" id="ARBA00023136"/>
    </source>
</evidence>
<feature type="transmembrane region" description="Helical" evidence="12">
    <location>
        <begin position="73"/>
        <end position="91"/>
    </location>
</feature>
<feature type="transmembrane region" description="Helical" evidence="12">
    <location>
        <begin position="263"/>
        <end position="284"/>
    </location>
</feature>
<dbReference type="Pfam" id="PF10555">
    <property type="entry name" value="MraY_sig1"/>
    <property type="match status" value="1"/>
</dbReference>
<accession>A0ABU1V2P7</accession>
<evidence type="ECO:0000256" key="8">
    <source>
        <dbReference type="ARBA" id="ARBA00022989"/>
    </source>
</evidence>
<keyword evidence="12" id="KW-1003">Cell membrane</keyword>
<comment type="subcellular location">
    <subcellularLocation>
        <location evidence="12">Cell membrane</location>
        <topology evidence="12">Multi-pass membrane protein</topology>
    </subcellularLocation>
    <subcellularLocation>
        <location evidence="1">Membrane</location>
        <topology evidence="1">Multi-pass membrane protein</topology>
    </subcellularLocation>
</comment>
<dbReference type="EC" id="2.7.8.13" evidence="12 13"/>
<dbReference type="CDD" id="cd06852">
    <property type="entry name" value="GT_MraY"/>
    <property type="match status" value="1"/>
</dbReference>
<evidence type="ECO:0000256" key="5">
    <source>
        <dbReference type="ARBA" id="ARBA00022692"/>
    </source>
</evidence>
<dbReference type="PANTHER" id="PTHR22926">
    <property type="entry name" value="PHOSPHO-N-ACETYLMURAMOYL-PENTAPEPTIDE-TRANSFERASE"/>
    <property type="match status" value="1"/>
</dbReference>
<feature type="transmembrane region" description="Helical" evidence="12">
    <location>
        <begin position="97"/>
        <end position="114"/>
    </location>
</feature>
<evidence type="ECO:0000256" key="13">
    <source>
        <dbReference type="NCBIfam" id="TIGR00445"/>
    </source>
</evidence>
<name>A0ABU1V2P7_9GAMM</name>
<keyword evidence="5 12" id="KW-0812">Transmembrane</keyword>
<comment type="cofactor">
    <cofactor evidence="12">
        <name>Mg(2+)</name>
        <dbReference type="ChEBI" id="CHEBI:18420"/>
    </cofactor>
</comment>
<feature type="transmembrane region" description="Helical" evidence="12">
    <location>
        <begin position="200"/>
        <end position="218"/>
    </location>
</feature>
<evidence type="ECO:0000256" key="7">
    <source>
        <dbReference type="ARBA" id="ARBA00022984"/>
    </source>
</evidence>
<dbReference type="Pfam" id="PF00953">
    <property type="entry name" value="Glycos_transf_4"/>
    <property type="match status" value="1"/>
</dbReference>
<keyword evidence="8 12" id="KW-1133">Transmembrane helix</keyword>
<feature type="transmembrane region" description="Helical" evidence="12">
    <location>
        <begin position="338"/>
        <end position="357"/>
    </location>
</feature>
<sequence>MLYWLSEYLQEYLRSFAVFQYLTVRAILGVLTALGISLLLGPWFIRRLTELRIGQSVRNDGPQSHLSKSGTPTMGGALILSAIFISTLLWADLSNRYVWVVLIVTAIFGAVGWVDDYRKVAKRDSRGLPARWKYFWQSIAGFGAAIFLYYTAQSPAETQLFIPFFKNVALDLGLFYIVFTYFVIVGTSNAVNLTDGLDGLAIMPSVMVAGALALIAYLSGHSQFSQYLNIAYIPGAGELVVFCCALVGAGLGFLWFNTYPAQVFMGDVGALALGAALGLIAVIVRHEIVLFIMGGIFVLETVSVILQVASFKLTGRRIFRMAPIHHHFELKGWPEPRVIVRFWIITLVLVLIGLATLKLR</sequence>
<dbReference type="InterPro" id="IPR003524">
    <property type="entry name" value="PNAcMuramoyl-5peptid_Trfase"/>
</dbReference>
<feature type="transmembrane region" description="Helical" evidence="12">
    <location>
        <begin position="290"/>
        <end position="311"/>
    </location>
</feature>
<evidence type="ECO:0000313" key="15">
    <source>
        <dbReference type="Proteomes" id="UP001253595"/>
    </source>
</evidence>
<proteinExistence type="inferred from homology"/>
<dbReference type="PROSITE" id="PS01348">
    <property type="entry name" value="MRAY_2"/>
    <property type="match status" value="1"/>
</dbReference>
<evidence type="ECO:0000256" key="11">
    <source>
        <dbReference type="ARBA" id="ARBA00023316"/>
    </source>
</evidence>
<organism evidence="14 15">
    <name type="scientific">Cellvibrio fibrivorans</name>
    <dbReference type="NCBI Taxonomy" id="126350"/>
    <lineage>
        <taxon>Bacteria</taxon>
        <taxon>Pseudomonadati</taxon>
        <taxon>Pseudomonadota</taxon>
        <taxon>Gammaproteobacteria</taxon>
        <taxon>Cellvibrionales</taxon>
        <taxon>Cellvibrionaceae</taxon>
        <taxon>Cellvibrio</taxon>
    </lineage>
</organism>
<evidence type="ECO:0000256" key="4">
    <source>
        <dbReference type="ARBA" id="ARBA00022679"/>
    </source>
</evidence>
<evidence type="ECO:0000256" key="3">
    <source>
        <dbReference type="ARBA" id="ARBA00022618"/>
    </source>
</evidence>
<keyword evidence="7 12" id="KW-0573">Peptidoglycan synthesis</keyword>
<comment type="pathway">
    <text evidence="12">Cell wall biogenesis; peptidoglycan biosynthesis.</text>
</comment>
<feature type="transmembrane region" description="Helical" evidence="12">
    <location>
        <begin position="230"/>
        <end position="256"/>
    </location>
</feature>
<dbReference type="InterPro" id="IPR000715">
    <property type="entry name" value="Glycosyl_transferase_4"/>
</dbReference>
<evidence type="ECO:0000313" key="14">
    <source>
        <dbReference type="EMBL" id="MDR7091722.1"/>
    </source>
</evidence>
<keyword evidence="6 12" id="KW-0133">Cell shape</keyword>
<feature type="transmembrane region" description="Helical" evidence="12">
    <location>
        <begin position="20"/>
        <end position="45"/>
    </location>
</feature>
<keyword evidence="15" id="KW-1185">Reference proteome</keyword>
<comment type="catalytic activity">
    <reaction evidence="12">
        <text>UDP-N-acetyl-alpha-D-muramoyl-L-alanyl-gamma-D-glutamyl-meso-2,6-diaminopimeloyl-D-alanyl-D-alanine + di-trans,octa-cis-undecaprenyl phosphate = di-trans,octa-cis-undecaprenyl diphospho-N-acetyl-alpha-D-muramoyl-L-alanyl-D-glutamyl-meso-2,6-diaminopimeloyl-D-alanyl-D-alanine + UMP</text>
        <dbReference type="Rhea" id="RHEA:28386"/>
        <dbReference type="ChEBI" id="CHEBI:57865"/>
        <dbReference type="ChEBI" id="CHEBI:60392"/>
        <dbReference type="ChEBI" id="CHEBI:61386"/>
        <dbReference type="ChEBI" id="CHEBI:61387"/>
        <dbReference type="EC" id="2.7.8.13"/>
    </reaction>
</comment>
<dbReference type="PANTHER" id="PTHR22926:SF5">
    <property type="entry name" value="PHOSPHO-N-ACETYLMURAMOYL-PENTAPEPTIDE-TRANSFERASE HOMOLOG"/>
    <property type="match status" value="1"/>
</dbReference>
<keyword evidence="3 12" id="KW-0132">Cell division</keyword>
<comment type="caution">
    <text evidence="14">The sequence shown here is derived from an EMBL/GenBank/DDBJ whole genome shotgun (WGS) entry which is preliminary data.</text>
</comment>
<dbReference type="RefSeq" id="WP_310075331.1">
    <property type="nucleotide sequence ID" value="NZ_JAVDVX010000007.1"/>
</dbReference>
<evidence type="ECO:0000256" key="6">
    <source>
        <dbReference type="ARBA" id="ARBA00022960"/>
    </source>
</evidence>